<sequence length="89" mass="9878">MTVAHHGNLRQTEVYSPSRATASSPPDWNFCTVVTPLTNLFKGDAKYIWSVDCQHAFENVKSLLYAAPVLTAPRMDEPFKLQDPVAEVG</sequence>
<proteinExistence type="predicted"/>
<dbReference type="AlphaFoldDB" id="A0A6A4SAB9"/>
<dbReference type="SUPFAM" id="SSF56672">
    <property type="entry name" value="DNA/RNA polymerases"/>
    <property type="match status" value="1"/>
</dbReference>
<evidence type="ECO:0008006" key="4">
    <source>
        <dbReference type="Google" id="ProtNLM"/>
    </source>
</evidence>
<organism evidence="2 3">
    <name type="scientific">Scophthalmus maximus</name>
    <name type="common">Turbot</name>
    <name type="synonym">Psetta maxima</name>
    <dbReference type="NCBI Taxonomy" id="52904"/>
    <lineage>
        <taxon>Eukaryota</taxon>
        <taxon>Metazoa</taxon>
        <taxon>Chordata</taxon>
        <taxon>Craniata</taxon>
        <taxon>Vertebrata</taxon>
        <taxon>Euteleostomi</taxon>
        <taxon>Actinopterygii</taxon>
        <taxon>Neopterygii</taxon>
        <taxon>Teleostei</taxon>
        <taxon>Neoteleostei</taxon>
        <taxon>Acanthomorphata</taxon>
        <taxon>Carangaria</taxon>
        <taxon>Pleuronectiformes</taxon>
        <taxon>Pleuronectoidei</taxon>
        <taxon>Scophthalmidae</taxon>
        <taxon>Scophthalmus</taxon>
    </lineage>
</organism>
<gene>
    <name evidence="2" type="ORF">F2P81_016868</name>
</gene>
<dbReference type="Gene3D" id="3.30.70.270">
    <property type="match status" value="1"/>
</dbReference>
<feature type="compositionally biased region" description="Polar residues" evidence="1">
    <location>
        <begin position="9"/>
        <end position="26"/>
    </location>
</feature>
<feature type="region of interest" description="Disordered" evidence="1">
    <location>
        <begin position="1"/>
        <end position="26"/>
    </location>
</feature>
<reference evidence="2 3" key="1">
    <citation type="submission" date="2019-06" db="EMBL/GenBank/DDBJ databases">
        <title>Draft genomes of female and male turbot (Scophthalmus maximus).</title>
        <authorList>
            <person name="Xu H."/>
            <person name="Xu X.-W."/>
            <person name="Shao C."/>
            <person name="Chen S."/>
        </authorList>
    </citation>
    <scope>NUCLEOTIDE SEQUENCE [LARGE SCALE GENOMIC DNA]</scope>
    <source>
        <strain evidence="2">Ysfricsl-2016a</strain>
        <tissue evidence="2">Blood</tissue>
    </source>
</reference>
<dbReference type="EMBL" id="VEVO01000015">
    <property type="protein sequence ID" value="KAF0030137.1"/>
    <property type="molecule type" value="Genomic_DNA"/>
</dbReference>
<evidence type="ECO:0000256" key="1">
    <source>
        <dbReference type="SAM" id="MobiDB-lite"/>
    </source>
</evidence>
<dbReference type="InterPro" id="IPR043128">
    <property type="entry name" value="Rev_trsase/Diguanyl_cyclase"/>
</dbReference>
<comment type="caution">
    <text evidence="2">The sequence shown here is derived from an EMBL/GenBank/DDBJ whole genome shotgun (WGS) entry which is preliminary data.</text>
</comment>
<evidence type="ECO:0000313" key="3">
    <source>
        <dbReference type="Proteomes" id="UP000438429"/>
    </source>
</evidence>
<name>A0A6A4SAB9_SCOMX</name>
<accession>A0A6A4SAB9</accession>
<dbReference type="Proteomes" id="UP000438429">
    <property type="component" value="Unassembled WGS sequence"/>
</dbReference>
<protein>
    <recommendedName>
        <fullName evidence="4">Reverse transcriptase/retrotransposon-derived protein RNase H-like domain-containing protein</fullName>
    </recommendedName>
</protein>
<dbReference type="InterPro" id="IPR043502">
    <property type="entry name" value="DNA/RNA_pol_sf"/>
</dbReference>
<evidence type="ECO:0000313" key="2">
    <source>
        <dbReference type="EMBL" id="KAF0030137.1"/>
    </source>
</evidence>